<organism evidence="3 4">
    <name type="scientific">Bordetella genomosp. 1</name>
    <dbReference type="NCBI Taxonomy" id="1395607"/>
    <lineage>
        <taxon>Bacteria</taxon>
        <taxon>Pseudomonadati</taxon>
        <taxon>Pseudomonadota</taxon>
        <taxon>Betaproteobacteria</taxon>
        <taxon>Burkholderiales</taxon>
        <taxon>Alcaligenaceae</taxon>
        <taxon>Bordetella</taxon>
    </lineage>
</organism>
<evidence type="ECO:0000313" key="3">
    <source>
        <dbReference type="EMBL" id="OZI35228.1"/>
    </source>
</evidence>
<feature type="chain" id="PRO_5012062684" evidence="2">
    <location>
        <begin position="26"/>
        <end position="124"/>
    </location>
</feature>
<keyword evidence="2" id="KW-0732">Signal</keyword>
<feature type="compositionally biased region" description="Polar residues" evidence="1">
    <location>
        <begin position="26"/>
        <end position="44"/>
    </location>
</feature>
<dbReference type="EMBL" id="NEVL01000003">
    <property type="protein sequence ID" value="OZI35228.1"/>
    <property type="molecule type" value="Genomic_DNA"/>
</dbReference>
<reference evidence="3 4" key="1">
    <citation type="submission" date="2017-05" db="EMBL/GenBank/DDBJ databases">
        <title>Complete and WGS of Bordetella genogroups.</title>
        <authorList>
            <person name="Spilker T."/>
            <person name="LiPuma J."/>
        </authorList>
    </citation>
    <scope>NUCLEOTIDE SEQUENCE [LARGE SCALE GENOMIC DNA]</scope>
    <source>
        <strain evidence="3 4">AU17610</strain>
    </source>
</reference>
<gene>
    <name evidence="3" type="ORF">CEG14_08970</name>
</gene>
<dbReference type="AlphaFoldDB" id="A0A261SCU6"/>
<comment type="caution">
    <text evidence="3">The sequence shown here is derived from an EMBL/GenBank/DDBJ whole genome shotgun (WGS) entry which is preliminary data.</text>
</comment>
<name>A0A261SCU6_9BORD</name>
<dbReference type="Proteomes" id="UP000217005">
    <property type="component" value="Unassembled WGS sequence"/>
</dbReference>
<evidence type="ECO:0000256" key="2">
    <source>
        <dbReference type="SAM" id="SignalP"/>
    </source>
</evidence>
<feature type="signal peptide" evidence="2">
    <location>
        <begin position="1"/>
        <end position="25"/>
    </location>
</feature>
<feature type="region of interest" description="Disordered" evidence="1">
    <location>
        <begin position="26"/>
        <end position="124"/>
    </location>
</feature>
<accession>A0A261SCU6</accession>
<sequence>MHLTLNRKLALSVVAALTFSGAALAQSATPTAPSKTPNDSTAAQPNRPLPQGTQTPAPGTPNRDGMQHNKNDGMQHNKSTTGKHDGMRSNDGTSSTTAPNAAAPRDRNTPNSPGSNYPNTGGSK</sequence>
<feature type="compositionally biased region" description="Low complexity" evidence="1">
    <location>
        <begin position="49"/>
        <end position="61"/>
    </location>
</feature>
<feature type="compositionally biased region" description="Basic and acidic residues" evidence="1">
    <location>
        <begin position="65"/>
        <end position="75"/>
    </location>
</feature>
<dbReference type="RefSeq" id="WP_094826038.1">
    <property type="nucleotide sequence ID" value="NZ_NEVL01000003.1"/>
</dbReference>
<proteinExistence type="predicted"/>
<feature type="compositionally biased region" description="Polar residues" evidence="1">
    <location>
        <begin position="109"/>
        <end position="124"/>
    </location>
</feature>
<protein>
    <submittedName>
        <fullName evidence="3">Uncharacterized protein</fullName>
    </submittedName>
</protein>
<feature type="compositionally biased region" description="Low complexity" evidence="1">
    <location>
        <begin position="93"/>
        <end position="103"/>
    </location>
</feature>
<evidence type="ECO:0000256" key="1">
    <source>
        <dbReference type="SAM" id="MobiDB-lite"/>
    </source>
</evidence>
<evidence type="ECO:0000313" key="4">
    <source>
        <dbReference type="Proteomes" id="UP000217005"/>
    </source>
</evidence>